<feature type="region of interest" description="Disordered" evidence="4">
    <location>
        <begin position="449"/>
        <end position="492"/>
    </location>
</feature>
<dbReference type="CDD" id="cd11660">
    <property type="entry name" value="SANT_TRF"/>
    <property type="match status" value="1"/>
</dbReference>
<feature type="compositionally biased region" description="Basic and acidic residues" evidence="4">
    <location>
        <begin position="83"/>
        <end position="101"/>
    </location>
</feature>
<feature type="compositionally biased region" description="Polar residues" evidence="4">
    <location>
        <begin position="458"/>
        <end position="473"/>
    </location>
</feature>
<feature type="domain" description="Myb-like" evidence="5">
    <location>
        <begin position="507"/>
        <end position="568"/>
    </location>
</feature>
<dbReference type="PANTHER" id="PTHR47863:SF5">
    <property type="entry name" value="HOMEODOMAIN-LIKE PROTEIN WITH RING_FYVE_PHD-TYPE ZINC FINGER DOMAIN-CONTAINING PROTEIN-RELATED"/>
    <property type="match status" value="1"/>
</dbReference>
<accession>A0A6P6B3A1</accession>
<gene>
    <name evidence="7" type="primary">LOC111314483</name>
</gene>
<dbReference type="InterPro" id="IPR001005">
    <property type="entry name" value="SANT/Myb"/>
</dbReference>
<evidence type="ECO:0000259" key="5">
    <source>
        <dbReference type="PROSITE" id="PS50090"/>
    </source>
</evidence>
<feature type="compositionally biased region" description="Low complexity" evidence="4">
    <location>
        <begin position="112"/>
        <end position="122"/>
    </location>
</feature>
<dbReference type="GO" id="GO:0008270">
    <property type="term" value="F:zinc ion binding"/>
    <property type="evidence" value="ECO:0007669"/>
    <property type="project" value="UniProtKB-KW"/>
</dbReference>
<evidence type="ECO:0000313" key="6">
    <source>
        <dbReference type="Proteomes" id="UP000515121"/>
    </source>
</evidence>
<dbReference type="KEGG" id="dzi:111314483"/>
<organism evidence="6 7">
    <name type="scientific">Durio zibethinus</name>
    <name type="common">Durian</name>
    <dbReference type="NCBI Taxonomy" id="66656"/>
    <lineage>
        <taxon>Eukaryota</taxon>
        <taxon>Viridiplantae</taxon>
        <taxon>Streptophyta</taxon>
        <taxon>Embryophyta</taxon>
        <taxon>Tracheophyta</taxon>
        <taxon>Spermatophyta</taxon>
        <taxon>Magnoliopsida</taxon>
        <taxon>eudicotyledons</taxon>
        <taxon>Gunneridae</taxon>
        <taxon>Pentapetalae</taxon>
        <taxon>rosids</taxon>
        <taxon>malvids</taxon>
        <taxon>Malvales</taxon>
        <taxon>Malvaceae</taxon>
        <taxon>Helicteroideae</taxon>
        <taxon>Durio</taxon>
    </lineage>
</organism>
<keyword evidence="1" id="KW-0479">Metal-binding</keyword>
<proteinExistence type="predicted"/>
<name>A0A6P6B3A1_DURZI</name>
<evidence type="ECO:0000256" key="4">
    <source>
        <dbReference type="SAM" id="MobiDB-lite"/>
    </source>
</evidence>
<dbReference type="SUPFAM" id="SSF46689">
    <property type="entry name" value="Homeodomain-like"/>
    <property type="match status" value="1"/>
</dbReference>
<feature type="compositionally biased region" description="Basic and acidic residues" evidence="4">
    <location>
        <begin position="296"/>
        <end position="326"/>
    </location>
</feature>
<evidence type="ECO:0000256" key="1">
    <source>
        <dbReference type="ARBA" id="ARBA00022723"/>
    </source>
</evidence>
<dbReference type="InterPro" id="IPR009057">
    <property type="entry name" value="Homeodomain-like_sf"/>
</dbReference>
<dbReference type="PROSITE" id="PS50090">
    <property type="entry name" value="MYB_LIKE"/>
    <property type="match status" value="1"/>
</dbReference>
<dbReference type="Gene3D" id="1.10.10.60">
    <property type="entry name" value="Homeodomain-like"/>
    <property type="match status" value="1"/>
</dbReference>
<dbReference type="RefSeq" id="XP_022771629.1">
    <property type="nucleotide sequence ID" value="XM_022915894.1"/>
</dbReference>
<evidence type="ECO:0000256" key="2">
    <source>
        <dbReference type="ARBA" id="ARBA00022771"/>
    </source>
</evidence>
<dbReference type="AlphaFoldDB" id="A0A6P6B3A1"/>
<feature type="region of interest" description="Disordered" evidence="4">
    <location>
        <begin position="259"/>
        <end position="333"/>
    </location>
</feature>
<sequence length="579" mass="65056">MPNGAVAQVGFFFPLKRTATTRFPDVRNSAIPLYRRTISGQKTKENLKFLKKKMRRKTRALKFKPRNSIPPSNPSLISLHRRHQDEANREYHVDGKDHGASEDTGSSQDKGNSNNDVDADNVVVPDSVEMEDRRASGNQVAGPSGDCIVVDWLEGEFCIRCNSRSGQLLVCSENGCPVAIHKVCMNCEPKFDDTGKFYCPYCWYKRELARTKELRRKAMLAKKELSNFICLRNDGGNEEKREGETVKMKEASLSTMAGKVNSGNCENGLNDDDDDDIETIPHNQDCENGLNDDDTETIHHNQDERQGVESISKEKSDEESISRGHGFDNVGNGEKIQEEVIENSSGSEDDEIDEDQWQVQPSSSSHLGIVEGTLHVSTKETSGFVGQSEENLEKRGKEEPVLPNEVGTTMALISIGATSKVPAIQCPEVVSPDLDTETFVVRQKRFKRIAQKARRPQKVSSPKNPSFQPSNSTRDTKMNQEGGAKVAKSSVQCQESTERLMIPIVGTEKRRRLHWKAEEEDMLKDGVRIFSTEVNKNIPWRKILEFGHNVFHATRTPVDLKDKWKNIMAKEALKSNRGY</sequence>
<keyword evidence="3" id="KW-0862">Zinc</keyword>
<dbReference type="SUPFAM" id="SSF57903">
    <property type="entry name" value="FYVE/PHD zinc finger"/>
    <property type="match status" value="1"/>
</dbReference>
<feature type="compositionally biased region" description="Acidic residues" evidence="4">
    <location>
        <begin position="269"/>
        <end position="278"/>
    </location>
</feature>
<feature type="region of interest" description="Disordered" evidence="4">
    <location>
        <begin position="83"/>
        <end position="122"/>
    </location>
</feature>
<dbReference type="Proteomes" id="UP000515121">
    <property type="component" value="Unplaced"/>
</dbReference>
<keyword evidence="2" id="KW-0863">Zinc-finger</keyword>
<keyword evidence="6" id="KW-1185">Reference proteome</keyword>
<evidence type="ECO:0000313" key="7">
    <source>
        <dbReference type="RefSeq" id="XP_022771629.1"/>
    </source>
</evidence>
<dbReference type="InterPro" id="IPR013083">
    <property type="entry name" value="Znf_RING/FYVE/PHD"/>
</dbReference>
<protein>
    <submittedName>
        <fullName evidence="7">Uncharacterized protein LOC111314483 isoform X1</fullName>
    </submittedName>
</protein>
<dbReference type="Gene3D" id="3.30.40.10">
    <property type="entry name" value="Zinc/RING finger domain, C3HC4 (zinc finger)"/>
    <property type="match status" value="1"/>
</dbReference>
<reference evidence="7" key="1">
    <citation type="submission" date="2025-08" db="UniProtKB">
        <authorList>
            <consortium name="RefSeq"/>
        </authorList>
    </citation>
    <scope>IDENTIFICATION</scope>
    <source>
        <tissue evidence="7">Fruit stalk</tissue>
    </source>
</reference>
<dbReference type="InterPro" id="IPR011011">
    <property type="entry name" value="Znf_FYVE_PHD"/>
</dbReference>
<dbReference type="SMART" id="SM00717">
    <property type="entry name" value="SANT"/>
    <property type="match status" value="1"/>
</dbReference>
<dbReference type="OrthoDB" id="608866at2759"/>
<dbReference type="PANTHER" id="PTHR47863">
    <property type="entry name" value="RING/FYVE/PHD ZINC FINGER SUPERFAMILY PROTEIN"/>
    <property type="match status" value="1"/>
</dbReference>
<evidence type="ECO:0000256" key="3">
    <source>
        <dbReference type="ARBA" id="ARBA00022833"/>
    </source>
</evidence>
<dbReference type="GeneID" id="111314483"/>